<evidence type="ECO:0000256" key="1">
    <source>
        <dbReference type="SAM" id="MobiDB-lite"/>
    </source>
</evidence>
<evidence type="ECO:0000313" key="3">
    <source>
        <dbReference type="Proteomes" id="UP000002640"/>
    </source>
</evidence>
<evidence type="ECO:0000313" key="2">
    <source>
        <dbReference type="EMBL" id="EGZ17430.1"/>
    </source>
</evidence>
<gene>
    <name evidence="2" type="ORF">PHYSODRAFT_300509</name>
</gene>
<keyword evidence="3" id="KW-1185">Reference proteome</keyword>
<dbReference type="SMR" id="G4ZE79"/>
<organism evidence="2 3">
    <name type="scientific">Phytophthora sojae (strain P6497)</name>
    <name type="common">Soybean stem and root rot agent</name>
    <name type="synonym">Phytophthora megasperma f. sp. glycines</name>
    <dbReference type="NCBI Taxonomy" id="1094619"/>
    <lineage>
        <taxon>Eukaryota</taxon>
        <taxon>Sar</taxon>
        <taxon>Stramenopiles</taxon>
        <taxon>Oomycota</taxon>
        <taxon>Peronosporomycetes</taxon>
        <taxon>Peronosporales</taxon>
        <taxon>Peronosporaceae</taxon>
        <taxon>Phytophthora</taxon>
    </lineage>
</organism>
<name>G4ZE79_PHYSP</name>
<feature type="region of interest" description="Disordered" evidence="1">
    <location>
        <begin position="175"/>
        <end position="206"/>
    </location>
</feature>
<dbReference type="InParanoid" id="G4ZE79"/>
<dbReference type="Proteomes" id="UP000002640">
    <property type="component" value="Unassembled WGS sequence"/>
</dbReference>
<dbReference type="RefSeq" id="XP_009526488.1">
    <property type="nucleotide sequence ID" value="XM_009528193.1"/>
</dbReference>
<accession>G4ZE79</accession>
<feature type="compositionally biased region" description="Basic residues" evidence="1">
    <location>
        <begin position="141"/>
        <end position="156"/>
    </location>
</feature>
<dbReference type="AlphaFoldDB" id="G4ZE79"/>
<feature type="region of interest" description="Disordered" evidence="1">
    <location>
        <begin position="1"/>
        <end position="77"/>
    </location>
</feature>
<dbReference type="KEGG" id="psoj:PHYSODRAFT_300509"/>
<feature type="compositionally biased region" description="Acidic residues" evidence="1">
    <location>
        <begin position="117"/>
        <end position="131"/>
    </location>
</feature>
<dbReference type="GeneID" id="20641867"/>
<feature type="region of interest" description="Disordered" evidence="1">
    <location>
        <begin position="113"/>
        <end position="156"/>
    </location>
</feature>
<reference evidence="2 3" key="1">
    <citation type="journal article" date="2006" name="Science">
        <title>Phytophthora genome sequences uncover evolutionary origins and mechanisms of pathogenesis.</title>
        <authorList>
            <person name="Tyler B.M."/>
            <person name="Tripathy S."/>
            <person name="Zhang X."/>
            <person name="Dehal P."/>
            <person name="Jiang R.H."/>
            <person name="Aerts A."/>
            <person name="Arredondo F.D."/>
            <person name="Baxter L."/>
            <person name="Bensasson D."/>
            <person name="Beynon J.L."/>
            <person name="Chapman J."/>
            <person name="Damasceno C.M."/>
            <person name="Dorrance A.E."/>
            <person name="Dou D."/>
            <person name="Dickerman A.W."/>
            <person name="Dubchak I.L."/>
            <person name="Garbelotto M."/>
            <person name="Gijzen M."/>
            <person name="Gordon S.G."/>
            <person name="Govers F."/>
            <person name="Grunwald N.J."/>
            <person name="Huang W."/>
            <person name="Ivors K.L."/>
            <person name="Jones R.W."/>
            <person name="Kamoun S."/>
            <person name="Krampis K."/>
            <person name="Lamour K.H."/>
            <person name="Lee M.K."/>
            <person name="McDonald W.H."/>
            <person name="Medina M."/>
            <person name="Meijer H.J."/>
            <person name="Nordberg E.K."/>
            <person name="Maclean D.J."/>
            <person name="Ospina-Giraldo M.D."/>
            <person name="Morris P.F."/>
            <person name="Phuntumart V."/>
            <person name="Putnam N.H."/>
            <person name="Rash S."/>
            <person name="Rose J.K."/>
            <person name="Sakihama Y."/>
            <person name="Salamov A.A."/>
            <person name="Savidor A."/>
            <person name="Scheuring C.F."/>
            <person name="Smith B.M."/>
            <person name="Sobral B.W."/>
            <person name="Terry A."/>
            <person name="Torto-Alalibo T.A."/>
            <person name="Win J."/>
            <person name="Xu Z."/>
            <person name="Zhang H."/>
            <person name="Grigoriev I.V."/>
            <person name="Rokhsar D.S."/>
            <person name="Boore J.L."/>
        </authorList>
    </citation>
    <scope>NUCLEOTIDE SEQUENCE [LARGE SCALE GENOMIC DNA]</scope>
    <source>
        <strain evidence="2 3">P6497</strain>
    </source>
</reference>
<sequence length="206" mass="22389">MASQSLPAPTSPFVGRKRRIDCDSQPQTPVRRRKVSTSRDKQVLKRQGAGNSLTKTQDGNKQQKSPGTVLLSSPTDVSNASVVVQVQQVCAKEAKASGLPILSLAPPPKIVTKVDPQQEEVSEVEAEEEAEALTPRPSLPVRRRPPPRPPLSRRRAVTVNRARFGVGIVRCRNWGLNNGEETETEDESPPSSPPSGSLQMFGRDEG</sequence>
<proteinExistence type="predicted"/>
<dbReference type="EMBL" id="JH159154">
    <property type="protein sequence ID" value="EGZ17430.1"/>
    <property type="molecule type" value="Genomic_DNA"/>
</dbReference>
<protein>
    <submittedName>
        <fullName evidence="2">Uncharacterized protein</fullName>
    </submittedName>
</protein>
<feature type="compositionally biased region" description="Polar residues" evidence="1">
    <location>
        <begin position="49"/>
        <end position="77"/>
    </location>
</feature>